<keyword evidence="4" id="KW-1185">Reference proteome</keyword>
<evidence type="ECO:0000313" key="2">
    <source>
        <dbReference type="EMBL" id="KAF1828134.1"/>
    </source>
</evidence>
<name>A0A6A5K1A0_9PLEO</name>
<proteinExistence type="predicted"/>
<organism evidence="3 4">
    <name type="scientific">Decorospora gaudefroyi</name>
    <dbReference type="NCBI Taxonomy" id="184978"/>
    <lineage>
        <taxon>Eukaryota</taxon>
        <taxon>Fungi</taxon>
        <taxon>Dikarya</taxon>
        <taxon>Ascomycota</taxon>
        <taxon>Pezizomycotina</taxon>
        <taxon>Dothideomycetes</taxon>
        <taxon>Pleosporomycetidae</taxon>
        <taxon>Pleosporales</taxon>
        <taxon>Pleosporineae</taxon>
        <taxon>Pleosporaceae</taxon>
        <taxon>Decorospora</taxon>
    </lineage>
</organism>
<evidence type="ECO:0000313" key="4">
    <source>
        <dbReference type="Proteomes" id="UP000800040"/>
    </source>
</evidence>
<feature type="compositionally biased region" description="Low complexity" evidence="1">
    <location>
        <begin position="14"/>
        <end position="46"/>
    </location>
</feature>
<feature type="compositionally biased region" description="Basic and acidic residues" evidence="1">
    <location>
        <begin position="47"/>
        <end position="62"/>
    </location>
</feature>
<dbReference type="EMBL" id="ML975587">
    <property type="protein sequence ID" value="KAF1828277.1"/>
    <property type="molecule type" value="Genomic_DNA"/>
</dbReference>
<feature type="compositionally biased region" description="Basic and acidic residues" evidence="1">
    <location>
        <begin position="88"/>
        <end position="97"/>
    </location>
</feature>
<evidence type="ECO:0000313" key="3">
    <source>
        <dbReference type="EMBL" id="KAF1828277.1"/>
    </source>
</evidence>
<dbReference type="Proteomes" id="UP000800040">
    <property type="component" value="Unassembled WGS sequence"/>
</dbReference>
<dbReference type="AlphaFoldDB" id="A0A6A5K1A0"/>
<dbReference type="EMBL" id="ML975659">
    <property type="protein sequence ID" value="KAF1828134.1"/>
    <property type="molecule type" value="Genomic_DNA"/>
</dbReference>
<feature type="non-terminal residue" evidence="3">
    <location>
        <position position="97"/>
    </location>
</feature>
<protein>
    <submittedName>
        <fullName evidence="3">Uncharacterized protein</fullName>
    </submittedName>
</protein>
<feature type="region of interest" description="Disordered" evidence="1">
    <location>
        <begin position="1"/>
        <end position="97"/>
    </location>
</feature>
<feature type="compositionally biased region" description="Acidic residues" evidence="1">
    <location>
        <begin position="63"/>
        <end position="75"/>
    </location>
</feature>
<accession>A0A6A5K1A0</accession>
<gene>
    <name evidence="3" type="ORF">BDW02DRAFT_603560</name>
    <name evidence="2" type="ORF">BDW02DRAFT_603724</name>
</gene>
<reference evidence="3" key="1">
    <citation type="submission" date="2020-01" db="EMBL/GenBank/DDBJ databases">
        <authorList>
            <consortium name="DOE Joint Genome Institute"/>
            <person name="Haridas S."/>
            <person name="Albert R."/>
            <person name="Binder M."/>
            <person name="Bloem J."/>
            <person name="Labutti K."/>
            <person name="Salamov A."/>
            <person name="Andreopoulos B."/>
            <person name="Baker S.E."/>
            <person name="Barry K."/>
            <person name="Bills G."/>
            <person name="Bluhm B.H."/>
            <person name="Cannon C."/>
            <person name="Castanera R."/>
            <person name="Culley D.E."/>
            <person name="Daum C."/>
            <person name="Ezra D."/>
            <person name="Gonzalez J.B."/>
            <person name="Henrissat B."/>
            <person name="Kuo A."/>
            <person name="Liang C."/>
            <person name="Lipzen A."/>
            <person name="Lutzoni F."/>
            <person name="Magnuson J."/>
            <person name="Mondo S."/>
            <person name="Nolan M."/>
            <person name="Ohm R."/>
            <person name="Pangilinan J."/>
            <person name="Park H.-J."/>
            <person name="Ramirez L."/>
            <person name="Alfaro M."/>
            <person name="Sun H."/>
            <person name="Tritt A."/>
            <person name="Yoshinaga Y."/>
            <person name="Zwiers L.-H."/>
            <person name="Turgeon B.G."/>
            <person name="Goodwin S.B."/>
            <person name="Spatafora J.W."/>
            <person name="Crous P.W."/>
            <person name="Grigoriev I.V."/>
        </authorList>
    </citation>
    <scope>NUCLEOTIDE SEQUENCE</scope>
    <source>
        <strain evidence="3">P77</strain>
    </source>
</reference>
<evidence type="ECO:0000256" key="1">
    <source>
        <dbReference type="SAM" id="MobiDB-lite"/>
    </source>
</evidence>
<sequence>MSNRVEPPQSAVQVDPSSPLSDPPSIVLPPTTDDDSSSLSSIPDTPSRAHREADEDSASRAVDDDESLSSDDFDPDPLRPDGPARVPLSREDKLNAL</sequence>